<name>A0ABR0S4R0_9HYPO</name>
<dbReference type="EMBL" id="JAVFKD010000016">
    <property type="protein sequence ID" value="KAK5987147.1"/>
    <property type="molecule type" value="Genomic_DNA"/>
</dbReference>
<dbReference type="Proteomes" id="UP001338125">
    <property type="component" value="Unassembled WGS sequence"/>
</dbReference>
<proteinExistence type="predicted"/>
<feature type="compositionally biased region" description="Basic and acidic residues" evidence="2">
    <location>
        <begin position="201"/>
        <end position="225"/>
    </location>
</feature>
<feature type="coiled-coil region" evidence="1">
    <location>
        <begin position="54"/>
        <end position="81"/>
    </location>
</feature>
<organism evidence="3 4">
    <name type="scientific">Cladobotryum mycophilum</name>
    <dbReference type="NCBI Taxonomy" id="491253"/>
    <lineage>
        <taxon>Eukaryota</taxon>
        <taxon>Fungi</taxon>
        <taxon>Dikarya</taxon>
        <taxon>Ascomycota</taxon>
        <taxon>Pezizomycotina</taxon>
        <taxon>Sordariomycetes</taxon>
        <taxon>Hypocreomycetidae</taxon>
        <taxon>Hypocreales</taxon>
        <taxon>Hypocreaceae</taxon>
        <taxon>Cladobotryum</taxon>
    </lineage>
</organism>
<evidence type="ECO:0000256" key="1">
    <source>
        <dbReference type="SAM" id="Coils"/>
    </source>
</evidence>
<sequence length="225" mass="25312">MPKKRYVYNPHIHASAQERPYATRPSRSQQLRNPKLVPKLTNDALKPLEKKGVADEELAKIEAERARKRELEERDDDLVERDSRQGRLDLPVPNDVDGVMIQGVKGHLVTVTVVAHHHPDGVNVRFHVTAALPGVRAMKEATETEEDDLLAKDGQRHPGSKDQILVSPWGIQIHDANDTRQNHQNPRASPLEDGTNAVLDGETRAGSEVEDKEECQLNRHRENEA</sequence>
<accession>A0ABR0S4R0</accession>
<feature type="region of interest" description="Disordered" evidence="2">
    <location>
        <begin position="1"/>
        <end position="48"/>
    </location>
</feature>
<comment type="caution">
    <text evidence="3">The sequence shown here is derived from an EMBL/GenBank/DDBJ whole genome shotgun (WGS) entry which is preliminary data.</text>
</comment>
<protein>
    <submittedName>
        <fullName evidence="3">Uncharacterized protein</fullName>
    </submittedName>
</protein>
<feature type="region of interest" description="Disordered" evidence="2">
    <location>
        <begin position="179"/>
        <end position="225"/>
    </location>
</feature>
<keyword evidence="4" id="KW-1185">Reference proteome</keyword>
<evidence type="ECO:0000313" key="4">
    <source>
        <dbReference type="Proteomes" id="UP001338125"/>
    </source>
</evidence>
<evidence type="ECO:0000313" key="3">
    <source>
        <dbReference type="EMBL" id="KAK5987147.1"/>
    </source>
</evidence>
<evidence type="ECO:0000256" key="2">
    <source>
        <dbReference type="SAM" id="MobiDB-lite"/>
    </source>
</evidence>
<reference evidence="3 4" key="1">
    <citation type="submission" date="2024-01" db="EMBL/GenBank/DDBJ databases">
        <title>Complete genome of Cladobotryum mycophilum ATHUM6906.</title>
        <authorList>
            <person name="Christinaki A.C."/>
            <person name="Myridakis A.I."/>
            <person name="Kouvelis V.N."/>
        </authorList>
    </citation>
    <scope>NUCLEOTIDE SEQUENCE [LARGE SCALE GENOMIC DNA]</scope>
    <source>
        <strain evidence="3 4">ATHUM6906</strain>
    </source>
</reference>
<keyword evidence="1" id="KW-0175">Coiled coil</keyword>
<gene>
    <name evidence="3" type="ORF">PT974_11265</name>
</gene>